<evidence type="ECO:0000313" key="3">
    <source>
        <dbReference type="Proteomes" id="UP000193083"/>
    </source>
</evidence>
<dbReference type="EMBL" id="FXBL01000004">
    <property type="protein sequence ID" value="SMH48888.1"/>
    <property type="molecule type" value="Genomic_DNA"/>
</dbReference>
<proteinExistence type="predicted"/>
<protein>
    <recommendedName>
        <fullName evidence="4">Lipoprotein</fullName>
    </recommendedName>
</protein>
<evidence type="ECO:0000256" key="1">
    <source>
        <dbReference type="SAM" id="SignalP"/>
    </source>
</evidence>
<dbReference type="AlphaFoldDB" id="A0A1X7PE53"/>
<name>A0A1X7PE53_9HYPH</name>
<gene>
    <name evidence="2" type="ORF">SAMN02982922_3811</name>
</gene>
<feature type="chain" id="PRO_5012756018" description="Lipoprotein" evidence="1">
    <location>
        <begin position="20"/>
        <end position="202"/>
    </location>
</feature>
<dbReference type="RefSeq" id="WP_244561779.1">
    <property type="nucleotide sequence ID" value="NZ_FXBL01000004.1"/>
</dbReference>
<keyword evidence="1" id="KW-0732">Signal</keyword>
<dbReference type="PROSITE" id="PS51257">
    <property type="entry name" value="PROKAR_LIPOPROTEIN"/>
    <property type="match status" value="1"/>
</dbReference>
<keyword evidence="3" id="KW-1185">Reference proteome</keyword>
<dbReference type="Proteomes" id="UP000193083">
    <property type="component" value="Unassembled WGS sequence"/>
</dbReference>
<evidence type="ECO:0000313" key="2">
    <source>
        <dbReference type="EMBL" id="SMH48888.1"/>
    </source>
</evidence>
<organism evidence="2 3">
    <name type="scientific">Mesorhizobium australicum</name>
    <dbReference type="NCBI Taxonomy" id="536018"/>
    <lineage>
        <taxon>Bacteria</taxon>
        <taxon>Pseudomonadati</taxon>
        <taxon>Pseudomonadota</taxon>
        <taxon>Alphaproteobacteria</taxon>
        <taxon>Hyphomicrobiales</taxon>
        <taxon>Phyllobacteriaceae</taxon>
        <taxon>Mesorhizobium</taxon>
    </lineage>
</organism>
<sequence length="202" mass="22025">MQHRFSLFAVFALTMPLAAGCVSTSSNYSAVKKETTVSKLSVCHGFDCRNRTTLALTSADASRFASIMASGKGSANAERQAIGSAVAYFETRAGQAIGVRDTAKSTIAQSGRMGQMDCIDESTNTRTLMLYLQGRGLIRHHRVESNVSRGMFVDGRYPHSTAVLTEQGGTRWAVDSWYEPMGGRPDIMPLDQWKSRGVMGER</sequence>
<reference evidence="2 3" key="1">
    <citation type="submission" date="2017-04" db="EMBL/GenBank/DDBJ databases">
        <authorList>
            <person name="Afonso C.L."/>
            <person name="Miller P.J."/>
            <person name="Scott M.A."/>
            <person name="Spackman E."/>
            <person name="Goraichik I."/>
            <person name="Dimitrov K.M."/>
            <person name="Suarez D.L."/>
            <person name="Swayne D.E."/>
        </authorList>
    </citation>
    <scope>NUCLEOTIDE SEQUENCE [LARGE SCALE GENOMIC DNA]</scope>
    <source>
        <strain evidence="2 3">B5P</strain>
    </source>
</reference>
<evidence type="ECO:0008006" key="4">
    <source>
        <dbReference type="Google" id="ProtNLM"/>
    </source>
</evidence>
<feature type="signal peptide" evidence="1">
    <location>
        <begin position="1"/>
        <end position="19"/>
    </location>
</feature>
<accession>A0A1X7PE53</accession>